<evidence type="ECO:0000256" key="1">
    <source>
        <dbReference type="SAM" id="Phobius"/>
    </source>
</evidence>
<reference evidence="2 3" key="1">
    <citation type="submission" date="2019-02" db="EMBL/GenBank/DDBJ databases">
        <title>Kribbella capetownensis sp. nov. and Kribbella speibonae sp. nov., isolated from soil.</title>
        <authorList>
            <person name="Curtis S.M."/>
            <person name="Norton I."/>
            <person name="Everest G.J."/>
            <person name="Meyers P.R."/>
        </authorList>
    </citation>
    <scope>NUCLEOTIDE SEQUENCE [LARGE SCALE GENOMIC DNA]</scope>
    <source>
        <strain evidence="2 3">DSM 27082</strain>
    </source>
</reference>
<feature type="transmembrane region" description="Helical" evidence="1">
    <location>
        <begin position="188"/>
        <end position="206"/>
    </location>
</feature>
<evidence type="ECO:0000313" key="3">
    <source>
        <dbReference type="Proteomes" id="UP000292695"/>
    </source>
</evidence>
<feature type="transmembrane region" description="Helical" evidence="1">
    <location>
        <begin position="20"/>
        <end position="41"/>
    </location>
</feature>
<evidence type="ECO:0008006" key="4">
    <source>
        <dbReference type="Google" id="ProtNLM"/>
    </source>
</evidence>
<comment type="caution">
    <text evidence="2">The sequence shown here is derived from an EMBL/GenBank/DDBJ whole genome shotgun (WGS) entry which is preliminary data.</text>
</comment>
<proteinExistence type="predicted"/>
<organism evidence="2 3">
    <name type="scientific">Kribbella sindirgiensis</name>
    <dbReference type="NCBI Taxonomy" id="1124744"/>
    <lineage>
        <taxon>Bacteria</taxon>
        <taxon>Bacillati</taxon>
        <taxon>Actinomycetota</taxon>
        <taxon>Actinomycetes</taxon>
        <taxon>Propionibacteriales</taxon>
        <taxon>Kribbellaceae</taxon>
        <taxon>Kribbella</taxon>
    </lineage>
</organism>
<keyword evidence="1" id="KW-1133">Transmembrane helix</keyword>
<gene>
    <name evidence="2" type="ORF">E0H50_16805</name>
</gene>
<feature type="transmembrane region" description="Helical" evidence="1">
    <location>
        <begin position="164"/>
        <end position="182"/>
    </location>
</feature>
<keyword evidence="3" id="KW-1185">Reference proteome</keyword>
<name>A0A4R0IQP9_9ACTN</name>
<sequence length="210" mass="21946">MTAPRLDLRRPPTKPAGNLFRVTAAVSFLSFALVWEAYLLFPLAELESCTGDGNAPCPLSLDTAGGFLNELGPLLATACVELVVIACYLAWAAARRTLDPRAGLRWSPIAIGIVALAVGGFGWLIDGGDLSGPDSVGPGLVLLFALWLFTPLALYGVHRGDQRAVIPVVIGLAPTAAVNAYVVPEAPIGALPAVMLVVAVVAVVVVRRRE</sequence>
<protein>
    <recommendedName>
        <fullName evidence="4">DUF998 domain-containing protein</fullName>
    </recommendedName>
</protein>
<dbReference type="OrthoDB" id="3831361at2"/>
<feature type="transmembrane region" description="Helical" evidence="1">
    <location>
        <begin position="74"/>
        <end position="94"/>
    </location>
</feature>
<evidence type="ECO:0000313" key="2">
    <source>
        <dbReference type="EMBL" id="TCC33618.1"/>
    </source>
</evidence>
<accession>A0A4R0IQP9</accession>
<dbReference type="AlphaFoldDB" id="A0A4R0IQP9"/>
<dbReference type="EMBL" id="SJKA01000005">
    <property type="protein sequence ID" value="TCC33618.1"/>
    <property type="molecule type" value="Genomic_DNA"/>
</dbReference>
<dbReference type="Proteomes" id="UP000292695">
    <property type="component" value="Unassembled WGS sequence"/>
</dbReference>
<feature type="transmembrane region" description="Helical" evidence="1">
    <location>
        <begin position="137"/>
        <end position="157"/>
    </location>
</feature>
<dbReference type="RefSeq" id="WP_131289229.1">
    <property type="nucleotide sequence ID" value="NZ_SJKA01000005.1"/>
</dbReference>
<keyword evidence="1" id="KW-0472">Membrane</keyword>
<keyword evidence="1" id="KW-0812">Transmembrane</keyword>
<feature type="transmembrane region" description="Helical" evidence="1">
    <location>
        <begin position="106"/>
        <end position="125"/>
    </location>
</feature>